<dbReference type="InterPro" id="IPR026336">
    <property type="entry name" value="PdeM-like"/>
</dbReference>
<dbReference type="RefSeq" id="WP_245693232.1">
    <property type="nucleotide sequence ID" value="NZ_FMXE01000012.1"/>
</dbReference>
<dbReference type="GO" id="GO:0016787">
    <property type="term" value="F:hydrolase activity"/>
    <property type="evidence" value="ECO:0007669"/>
    <property type="project" value="InterPro"/>
</dbReference>
<dbReference type="NCBIfam" id="TIGR04123">
    <property type="entry name" value="P_estr_lig_assc"/>
    <property type="match status" value="1"/>
</dbReference>
<gene>
    <name evidence="2" type="ORF">SAMN03080617_02047</name>
</gene>
<name>A0A1G5XX85_9BACT</name>
<evidence type="ECO:0000259" key="1">
    <source>
        <dbReference type="Pfam" id="PF00149"/>
    </source>
</evidence>
<dbReference type="InterPro" id="IPR029052">
    <property type="entry name" value="Metallo-depent_PP-like"/>
</dbReference>
<dbReference type="STRING" id="279824.SAMN03080617_02047"/>
<protein>
    <submittedName>
        <fullName evidence="2">Putative phosphoesterase</fullName>
    </submittedName>
</protein>
<dbReference type="InterPro" id="IPR004843">
    <property type="entry name" value="Calcineurin-like_PHP"/>
</dbReference>
<dbReference type="SUPFAM" id="SSF56300">
    <property type="entry name" value="Metallo-dependent phosphatases"/>
    <property type="match status" value="1"/>
</dbReference>
<organism evidence="2 3">
    <name type="scientific">Algoriphagus alkaliphilus</name>
    <dbReference type="NCBI Taxonomy" id="279824"/>
    <lineage>
        <taxon>Bacteria</taxon>
        <taxon>Pseudomonadati</taxon>
        <taxon>Bacteroidota</taxon>
        <taxon>Cytophagia</taxon>
        <taxon>Cytophagales</taxon>
        <taxon>Cyclobacteriaceae</taxon>
        <taxon>Algoriphagus</taxon>
    </lineage>
</organism>
<dbReference type="Gene3D" id="3.60.21.10">
    <property type="match status" value="1"/>
</dbReference>
<reference evidence="3" key="1">
    <citation type="submission" date="2016-10" db="EMBL/GenBank/DDBJ databases">
        <authorList>
            <person name="Varghese N."/>
            <person name="Submissions S."/>
        </authorList>
    </citation>
    <scope>NUCLEOTIDE SEQUENCE [LARGE SCALE GENOMIC DNA]</scope>
    <source>
        <strain evidence="3">DSM 22703</strain>
    </source>
</reference>
<sequence>MSINTNRFGIVMEEAGNLTDRNKDVSIEFDEISILLLKEKALWIKQLNTLLIADLHFGKAAHFRKSGIPIPEPIHNADLLQLKYLHEKFQPSHTYFLGDLFHSEWNDSWENLNQFLVQFKTTEFHLVKGNHDVLTPKAYEQSVLRIHKEPLMLGSFALSHEPMEVVPDGSLNICGHIHPGIRLLGKARQSVRIPCFLLSDSRLLLPAFGNFTGLALVRPKGTDKVWAITSEKIIPVLSGISIG</sequence>
<proteinExistence type="predicted"/>
<dbReference type="EMBL" id="FMXE01000012">
    <property type="protein sequence ID" value="SDA74556.1"/>
    <property type="molecule type" value="Genomic_DNA"/>
</dbReference>
<feature type="domain" description="Calcineurin-like phosphoesterase" evidence="1">
    <location>
        <begin position="49"/>
        <end position="138"/>
    </location>
</feature>
<evidence type="ECO:0000313" key="2">
    <source>
        <dbReference type="EMBL" id="SDA74556.1"/>
    </source>
</evidence>
<dbReference type="Proteomes" id="UP000198756">
    <property type="component" value="Unassembled WGS sequence"/>
</dbReference>
<dbReference type="PANTHER" id="PTHR39323">
    <property type="entry name" value="BLR1149 PROTEIN"/>
    <property type="match status" value="1"/>
</dbReference>
<keyword evidence="3" id="KW-1185">Reference proteome</keyword>
<dbReference type="Pfam" id="PF00149">
    <property type="entry name" value="Metallophos"/>
    <property type="match status" value="1"/>
</dbReference>
<dbReference type="AlphaFoldDB" id="A0A1G5XX85"/>
<accession>A0A1G5XX85</accession>
<evidence type="ECO:0000313" key="3">
    <source>
        <dbReference type="Proteomes" id="UP000198756"/>
    </source>
</evidence>
<dbReference type="PANTHER" id="PTHR39323:SF1">
    <property type="entry name" value="BLR1149 PROTEIN"/>
    <property type="match status" value="1"/>
</dbReference>